<evidence type="ECO:0000256" key="4">
    <source>
        <dbReference type="ARBA" id="ARBA00023239"/>
    </source>
</evidence>
<dbReference type="GO" id="GO:0000162">
    <property type="term" value="P:L-tryptophan biosynthetic process"/>
    <property type="evidence" value="ECO:0007669"/>
    <property type="project" value="TreeGrafter"/>
</dbReference>
<name>A0A2S6A9N0_9NOCA</name>
<evidence type="ECO:0000313" key="8">
    <source>
        <dbReference type="Proteomes" id="UP000238356"/>
    </source>
</evidence>
<evidence type="ECO:0000313" key="7">
    <source>
        <dbReference type="EMBL" id="PPJ29942.1"/>
    </source>
</evidence>
<comment type="caution">
    <text evidence="7">The sequence shown here is derived from an EMBL/GenBank/DDBJ whole genome shotgun (WGS) entry which is preliminary data.</text>
</comment>
<comment type="cofactor">
    <cofactor evidence="1">
        <name>Mg(2+)</name>
        <dbReference type="ChEBI" id="CHEBI:18420"/>
    </cofactor>
</comment>
<dbReference type="GO" id="GO:0046872">
    <property type="term" value="F:metal ion binding"/>
    <property type="evidence" value="ECO:0007669"/>
    <property type="project" value="UniProtKB-KW"/>
</dbReference>
<dbReference type="InterPro" id="IPR019996">
    <property type="entry name" value="Salicylate_synthase"/>
</dbReference>
<dbReference type="InterPro" id="IPR005801">
    <property type="entry name" value="ADC_synthase"/>
</dbReference>
<dbReference type="Proteomes" id="UP000238356">
    <property type="component" value="Unassembled WGS sequence"/>
</dbReference>
<feature type="domain" description="Chorismate-utilising enzyme C-terminal" evidence="6">
    <location>
        <begin position="181"/>
        <end position="432"/>
    </location>
</feature>
<reference evidence="7 8" key="1">
    <citation type="submission" date="2018-02" db="EMBL/GenBank/DDBJ databases">
        <title>8 Nocardia nova and 1 Nocardia cyriacigeorgica strain used for evolution to TMP-SMX.</title>
        <authorList>
            <person name="Mehta H."/>
            <person name="Weng J."/>
            <person name="Shamoo Y."/>
        </authorList>
    </citation>
    <scope>NUCLEOTIDE SEQUENCE [LARGE SCALE GENOMIC DNA]</scope>
    <source>
        <strain evidence="7 8">BAA2227</strain>
    </source>
</reference>
<dbReference type="SUPFAM" id="SSF56322">
    <property type="entry name" value="ADC synthase"/>
    <property type="match status" value="1"/>
</dbReference>
<proteinExistence type="predicted"/>
<evidence type="ECO:0000256" key="5">
    <source>
        <dbReference type="SAM" id="MobiDB-lite"/>
    </source>
</evidence>
<keyword evidence="4" id="KW-0456">Lyase</keyword>
<feature type="region of interest" description="Disordered" evidence="5">
    <location>
        <begin position="444"/>
        <end position="465"/>
    </location>
</feature>
<dbReference type="Gene3D" id="3.60.120.10">
    <property type="entry name" value="Anthranilate synthase"/>
    <property type="match status" value="1"/>
</dbReference>
<sequence>MEDHVTTPESVRLTSAVDPATAVSRLACSGHFSDYIVYERPGRWVFAAAPLGRVELDTDELRVSTSAGSARERWTGRPVDALERALDSLRVTCGPGASGTAYGWIAFEFCADALGAQRHLTERADLAHVIIPRIEVTVTESGVGVDGATAAEVEVIEQLLLSPAEPLPTPHPVDVRADTCGYRARVAAAVAEIAAGDYQKVILSRRVELPFRVDLPASYRLGRAHNTPARSFLLRLGGLAAAGFSPELVVSVDDEGVVTTEPLAGTRALGQGVAADLAARNDLESDPKEIVEHAVSVKTSFAEIASIAEPGTTTVADFMAVRERGSVQHLASTVRGRLARHRTRWDALDALFPAVTASGIPKRAAVDAVFRHDAARGLYSGAVVTLSESGSLEAALVLRAVYQDADAAWVRAGAGIVAQSRPDREFEETCEKLGSVAPYLVPAISHGPGSTPRSPMVTGRRSHRS</sequence>
<gene>
    <name evidence="7" type="ORF">C5F51_10845</name>
</gene>
<evidence type="ECO:0000259" key="6">
    <source>
        <dbReference type="Pfam" id="PF00425"/>
    </source>
</evidence>
<dbReference type="EMBL" id="PSZD01000005">
    <property type="protein sequence ID" value="PPJ29942.1"/>
    <property type="molecule type" value="Genomic_DNA"/>
</dbReference>
<dbReference type="InterPro" id="IPR019999">
    <property type="entry name" value="Anth_synth_I-like"/>
</dbReference>
<accession>A0A2S6A9N0</accession>
<dbReference type="InterPro" id="IPR015890">
    <property type="entry name" value="Chorismate_C"/>
</dbReference>
<evidence type="ECO:0000256" key="1">
    <source>
        <dbReference type="ARBA" id="ARBA00001946"/>
    </source>
</evidence>
<protein>
    <submittedName>
        <fullName evidence="7">Salicylate synthase</fullName>
    </submittedName>
</protein>
<organism evidence="7 8">
    <name type="scientific">Nocardia nova</name>
    <dbReference type="NCBI Taxonomy" id="37330"/>
    <lineage>
        <taxon>Bacteria</taxon>
        <taxon>Bacillati</taxon>
        <taxon>Actinomycetota</taxon>
        <taxon>Actinomycetes</taxon>
        <taxon>Mycobacteriales</taxon>
        <taxon>Nocardiaceae</taxon>
        <taxon>Nocardia</taxon>
    </lineage>
</organism>
<dbReference type="GO" id="GO:0008909">
    <property type="term" value="F:isochorismate synthase activity"/>
    <property type="evidence" value="ECO:0007669"/>
    <property type="project" value="InterPro"/>
</dbReference>
<dbReference type="PANTHER" id="PTHR11236">
    <property type="entry name" value="AMINOBENZOATE/ANTHRANILATE SYNTHASE"/>
    <property type="match status" value="1"/>
</dbReference>
<keyword evidence="8" id="KW-1185">Reference proteome</keyword>
<evidence type="ECO:0000256" key="2">
    <source>
        <dbReference type="ARBA" id="ARBA00022723"/>
    </source>
</evidence>
<dbReference type="GO" id="GO:0016833">
    <property type="term" value="F:oxo-acid-lyase activity"/>
    <property type="evidence" value="ECO:0007669"/>
    <property type="project" value="InterPro"/>
</dbReference>
<evidence type="ECO:0000256" key="3">
    <source>
        <dbReference type="ARBA" id="ARBA00022842"/>
    </source>
</evidence>
<keyword evidence="2" id="KW-0479">Metal-binding</keyword>
<dbReference type="NCBIfam" id="TIGR03494">
    <property type="entry name" value="salicyl_syn"/>
    <property type="match status" value="1"/>
</dbReference>
<dbReference type="Pfam" id="PF00425">
    <property type="entry name" value="Chorismate_bind"/>
    <property type="match status" value="1"/>
</dbReference>
<dbReference type="AlphaFoldDB" id="A0A2S6A9N0"/>
<dbReference type="PRINTS" id="PR00095">
    <property type="entry name" value="ANTSNTHASEI"/>
</dbReference>
<keyword evidence="3" id="KW-0460">Magnesium</keyword>
<dbReference type="PANTHER" id="PTHR11236:SF48">
    <property type="entry name" value="ISOCHORISMATE SYNTHASE MENF"/>
    <property type="match status" value="1"/>
</dbReference>